<dbReference type="GO" id="GO:0043546">
    <property type="term" value="F:molybdopterin cofactor binding"/>
    <property type="evidence" value="ECO:0007669"/>
    <property type="project" value="InterPro"/>
</dbReference>
<evidence type="ECO:0000256" key="3">
    <source>
        <dbReference type="ARBA" id="ARBA00022505"/>
    </source>
</evidence>
<protein>
    <submittedName>
        <fullName evidence="9">Nitrate reductase</fullName>
    </submittedName>
</protein>
<evidence type="ECO:0000256" key="4">
    <source>
        <dbReference type="ARBA" id="ARBA00022723"/>
    </source>
</evidence>
<dbReference type="Gene3D" id="2.20.25.90">
    <property type="entry name" value="ADC-like domains"/>
    <property type="match status" value="1"/>
</dbReference>
<dbReference type="Gene3D" id="3.40.50.740">
    <property type="match status" value="1"/>
</dbReference>
<dbReference type="Proteomes" id="UP000282930">
    <property type="component" value="Chromosome"/>
</dbReference>
<dbReference type="Pfam" id="PF04879">
    <property type="entry name" value="Molybdop_Fe4S4"/>
    <property type="match status" value="1"/>
</dbReference>
<dbReference type="Gene3D" id="2.40.40.20">
    <property type="match status" value="1"/>
</dbReference>
<evidence type="ECO:0000313" key="9">
    <source>
        <dbReference type="EMBL" id="AZT90490.1"/>
    </source>
</evidence>
<accession>A0A3T0D5Y0</accession>
<keyword evidence="3" id="KW-0500">Molybdenum</keyword>
<keyword evidence="4" id="KW-0479">Metal-binding</keyword>
<dbReference type="SMART" id="SM00926">
    <property type="entry name" value="Molybdop_Fe4S4"/>
    <property type="match status" value="1"/>
</dbReference>
<dbReference type="Pfam" id="PF00384">
    <property type="entry name" value="Molybdopterin"/>
    <property type="match status" value="1"/>
</dbReference>
<keyword evidence="6" id="KW-0408">Iron</keyword>
<dbReference type="PANTHER" id="PTHR43742">
    <property type="entry name" value="TRIMETHYLAMINE-N-OXIDE REDUCTASE"/>
    <property type="match status" value="1"/>
</dbReference>
<proteinExistence type="inferred from homology"/>
<name>A0A3T0D5Y0_9FIRM</name>
<dbReference type="GO" id="GO:0046872">
    <property type="term" value="F:metal ion binding"/>
    <property type="evidence" value="ECO:0007669"/>
    <property type="project" value="UniProtKB-KW"/>
</dbReference>
<dbReference type="InterPro" id="IPR050612">
    <property type="entry name" value="Prok_Mopterin_Oxidored"/>
</dbReference>
<dbReference type="InterPro" id="IPR006657">
    <property type="entry name" value="MoPterin_dinucl-bd_dom"/>
</dbReference>
<keyword evidence="5" id="KW-0560">Oxidoreductase</keyword>
<evidence type="ECO:0000256" key="6">
    <source>
        <dbReference type="ARBA" id="ARBA00023004"/>
    </source>
</evidence>
<sequence length="644" mass="73175">MIKKVFCPLDCFDSCAILAEVQDGKALKLSGSKDHPITRGFLCKKGYRLLDKVYSEERIKKPLLRVKNDFHEVDWNTALDLIAERIEEILKRYNSSAILYYSGDGYEGYLKNIERLFFDYLGGATYSEGSLCWGAGLLAQKTDFGNSLSHSPFDLFNSNWIVLWGRNALWTNIHLYYLILEAKKQGKKVMVIDIYKSPTFKIADIGIVIKPSSDSYLAYGAIKYIIENGKEDRNFIDNHSIGFEEVKKIAESLSYKEVEEKCGISKAVIEQVAQVFLQKPVSTFIGYGPQRYTNGVNTVRTIDYLVAISGNVGIKGGGANFAHRFTQNLEPVFKDDKRAVNKRFYNRAKLGEYLKSLSDPPIEFVYISAGNPVSQCPDSDLVFRELQKRFVVNVDMFLTATSYASTLILPAASFLEKEDIFIPNMWHDYIGISEKAIEKIGEAKSEVEIINELAKRLNLDFPIKSEKEWVDVVKQHLEKNLNIKLEGHFTRGCAIDVPWEDRVFLTKSKKFEFKSEELGVAVPALDHTQKPLKNQLRLVTIHSDKTLHSQEFFERKKLAYINPLDAKRLNISDRDRILIYNGCGGFILEACISENVGRGFIIVEEGFQNEKIETINSCLFGFTAEKDSQAAFNSNFVFVKKVAT</sequence>
<evidence type="ECO:0000256" key="1">
    <source>
        <dbReference type="ARBA" id="ARBA00001942"/>
    </source>
</evidence>
<dbReference type="InterPro" id="IPR006656">
    <property type="entry name" value="Mopterin_OxRdtase"/>
</dbReference>
<dbReference type="InterPro" id="IPR009010">
    <property type="entry name" value="Asp_de-COase-like_dom_sf"/>
</dbReference>
<dbReference type="PROSITE" id="PS00932">
    <property type="entry name" value="MOLYBDOPTERIN_PROK_3"/>
    <property type="match status" value="1"/>
</dbReference>
<evidence type="ECO:0000313" key="10">
    <source>
        <dbReference type="Proteomes" id="UP000282930"/>
    </source>
</evidence>
<dbReference type="CDD" id="cd02766">
    <property type="entry name" value="MopB_3"/>
    <property type="match status" value="1"/>
</dbReference>
<evidence type="ECO:0000256" key="2">
    <source>
        <dbReference type="ARBA" id="ARBA00010312"/>
    </source>
</evidence>
<dbReference type="KEGG" id="ccha:ELD05_07425"/>
<dbReference type="RefSeq" id="WP_127351932.1">
    <property type="nucleotide sequence ID" value="NZ_CP034791.1"/>
</dbReference>
<dbReference type="AlphaFoldDB" id="A0A3T0D5Y0"/>
<feature type="domain" description="4Fe-4S Mo/W bis-MGD-type" evidence="8">
    <location>
        <begin position="1"/>
        <end position="57"/>
    </location>
</feature>
<evidence type="ECO:0000256" key="7">
    <source>
        <dbReference type="ARBA" id="ARBA00023014"/>
    </source>
</evidence>
<comment type="cofactor">
    <cofactor evidence="1">
        <name>Mo-bis(molybdopterin guanine dinucleotide)</name>
        <dbReference type="ChEBI" id="CHEBI:60539"/>
    </cofactor>
</comment>
<reference evidence="9 10" key="1">
    <citation type="submission" date="2018-12" db="EMBL/GenBank/DDBJ databases">
        <title>Genome sequence from the cellulolytic species, Caldicellulosiruptor changbaiensis.</title>
        <authorList>
            <person name="Blumer-Schuette S.E."/>
            <person name="Mendoza C."/>
        </authorList>
    </citation>
    <scope>NUCLEOTIDE SEQUENCE [LARGE SCALE GENOMIC DNA]</scope>
    <source>
        <strain evidence="9 10">CBS-Z</strain>
    </source>
</reference>
<keyword evidence="7" id="KW-0411">Iron-sulfur</keyword>
<dbReference type="PANTHER" id="PTHR43742:SF6">
    <property type="entry name" value="OXIDOREDUCTASE YYAE-RELATED"/>
    <property type="match status" value="1"/>
</dbReference>
<dbReference type="Gene3D" id="3.40.228.10">
    <property type="entry name" value="Dimethylsulfoxide Reductase, domain 2"/>
    <property type="match status" value="1"/>
</dbReference>
<dbReference type="SUPFAM" id="SSF50692">
    <property type="entry name" value="ADC-like"/>
    <property type="match status" value="1"/>
</dbReference>
<dbReference type="PROSITE" id="PS51669">
    <property type="entry name" value="4FE4S_MOW_BIS_MGD"/>
    <property type="match status" value="1"/>
</dbReference>
<keyword evidence="10" id="KW-1185">Reference proteome</keyword>
<dbReference type="Pfam" id="PF01568">
    <property type="entry name" value="Molydop_binding"/>
    <property type="match status" value="1"/>
</dbReference>
<comment type="similarity">
    <text evidence="2">Belongs to the prokaryotic molybdopterin-containing oxidoreductase family.</text>
</comment>
<evidence type="ECO:0000256" key="5">
    <source>
        <dbReference type="ARBA" id="ARBA00023002"/>
    </source>
</evidence>
<dbReference type="Gene3D" id="3.30.2070.10">
    <property type="entry name" value="Formate dehydrogenase/DMSO reductase"/>
    <property type="match status" value="1"/>
</dbReference>
<dbReference type="InterPro" id="IPR006963">
    <property type="entry name" value="Mopterin_OxRdtase_4Fe-4S_dom"/>
</dbReference>
<gene>
    <name evidence="9" type="ORF">ELD05_07425</name>
</gene>
<dbReference type="GO" id="GO:0051536">
    <property type="term" value="F:iron-sulfur cluster binding"/>
    <property type="evidence" value="ECO:0007669"/>
    <property type="project" value="UniProtKB-KW"/>
</dbReference>
<dbReference type="GO" id="GO:0016491">
    <property type="term" value="F:oxidoreductase activity"/>
    <property type="evidence" value="ECO:0007669"/>
    <property type="project" value="UniProtKB-KW"/>
</dbReference>
<organism evidence="9 10">
    <name type="scientific">Caldicellulosiruptor changbaiensis</name>
    <dbReference type="NCBI Taxonomy" id="1222016"/>
    <lineage>
        <taxon>Bacteria</taxon>
        <taxon>Bacillati</taxon>
        <taxon>Bacillota</taxon>
        <taxon>Bacillota incertae sedis</taxon>
        <taxon>Caldicellulosiruptorales</taxon>
        <taxon>Caldicellulosiruptoraceae</taxon>
        <taxon>Caldicellulosiruptor</taxon>
    </lineage>
</organism>
<evidence type="ECO:0000259" key="8">
    <source>
        <dbReference type="PROSITE" id="PS51669"/>
    </source>
</evidence>
<dbReference type="EMBL" id="CP034791">
    <property type="protein sequence ID" value="AZT90490.1"/>
    <property type="molecule type" value="Genomic_DNA"/>
</dbReference>
<dbReference type="SUPFAM" id="SSF53706">
    <property type="entry name" value="Formate dehydrogenase/DMSO reductase, domains 1-3"/>
    <property type="match status" value="1"/>
</dbReference>
<dbReference type="InterPro" id="IPR006655">
    <property type="entry name" value="Mopterin_OxRdtase_prok_CS"/>
</dbReference>